<dbReference type="Pfam" id="PF13185">
    <property type="entry name" value="GAF_2"/>
    <property type="match status" value="1"/>
</dbReference>
<keyword evidence="3" id="KW-0805">Transcription regulation</keyword>
<dbReference type="SUPFAM" id="SSF52172">
    <property type="entry name" value="CheY-like"/>
    <property type="match status" value="1"/>
</dbReference>
<feature type="domain" description="ANTAR" evidence="5">
    <location>
        <begin position="175"/>
        <end position="236"/>
    </location>
</feature>
<dbReference type="InterPro" id="IPR003018">
    <property type="entry name" value="GAF"/>
</dbReference>
<dbReference type="Proteomes" id="UP001500928">
    <property type="component" value="Unassembled WGS sequence"/>
</dbReference>
<sequence>MAFGERDEVDTEELVVALRRAARDLTGRGSIRDREQTLDDIVGAAVETVPAADGGGITVTEHGEVVSRHTTDPTITKLAELQADLGEGPCISALHEPPESGTIVADDLGGADGRRWPRFAPLAVEAGYHAMLSVQLAYQPGPRSVALNLYATRAGAFDRDARTTAALFAVEAAVLLVGAEEAVHLRRAVDSRDTIGQAKGILMERFGVDDEGAFRMLVRSSQETNLKLVEVARWLHVEACRRSSAEHGS</sequence>
<evidence type="ECO:0000256" key="1">
    <source>
        <dbReference type="ARBA" id="ARBA00022679"/>
    </source>
</evidence>
<evidence type="ECO:0000313" key="6">
    <source>
        <dbReference type="EMBL" id="GAA4785202.1"/>
    </source>
</evidence>
<dbReference type="InterPro" id="IPR036388">
    <property type="entry name" value="WH-like_DNA-bd_sf"/>
</dbReference>
<reference evidence="7" key="1">
    <citation type="journal article" date="2019" name="Int. J. Syst. Evol. Microbiol.">
        <title>The Global Catalogue of Microorganisms (GCM) 10K type strain sequencing project: providing services to taxonomists for standard genome sequencing and annotation.</title>
        <authorList>
            <consortium name="The Broad Institute Genomics Platform"/>
            <consortium name="The Broad Institute Genome Sequencing Center for Infectious Disease"/>
            <person name="Wu L."/>
            <person name="Ma J."/>
        </authorList>
    </citation>
    <scope>NUCLEOTIDE SEQUENCE [LARGE SCALE GENOMIC DNA]</scope>
    <source>
        <strain evidence="7">JCM 17979</strain>
    </source>
</reference>
<evidence type="ECO:0000259" key="5">
    <source>
        <dbReference type="PROSITE" id="PS50921"/>
    </source>
</evidence>
<dbReference type="Gene3D" id="1.10.10.10">
    <property type="entry name" value="Winged helix-like DNA-binding domain superfamily/Winged helix DNA-binding domain"/>
    <property type="match status" value="1"/>
</dbReference>
<proteinExistence type="predicted"/>
<dbReference type="InterPro" id="IPR011006">
    <property type="entry name" value="CheY-like_superfamily"/>
</dbReference>
<dbReference type="Pfam" id="PF03861">
    <property type="entry name" value="ANTAR"/>
    <property type="match status" value="1"/>
</dbReference>
<dbReference type="InterPro" id="IPR012074">
    <property type="entry name" value="GAF_ANTAR"/>
</dbReference>
<keyword evidence="7" id="KW-1185">Reference proteome</keyword>
<gene>
    <name evidence="6" type="ORF">GCM10023200_18810</name>
</gene>
<dbReference type="SMART" id="SM01012">
    <property type="entry name" value="ANTAR"/>
    <property type="match status" value="1"/>
</dbReference>
<dbReference type="PROSITE" id="PS50921">
    <property type="entry name" value="ANTAR"/>
    <property type="match status" value="1"/>
</dbReference>
<organism evidence="6 7">
    <name type="scientific">Actinomycetospora chlora</name>
    <dbReference type="NCBI Taxonomy" id="663608"/>
    <lineage>
        <taxon>Bacteria</taxon>
        <taxon>Bacillati</taxon>
        <taxon>Actinomycetota</taxon>
        <taxon>Actinomycetes</taxon>
        <taxon>Pseudonocardiales</taxon>
        <taxon>Pseudonocardiaceae</taxon>
        <taxon>Actinomycetospora</taxon>
    </lineage>
</organism>
<evidence type="ECO:0000256" key="4">
    <source>
        <dbReference type="ARBA" id="ARBA00023163"/>
    </source>
</evidence>
<keyword evidence="2" id="KW-0418">Kinase</keyword>
<evidence type="ECO:0000256" key="3">
    <source>
        <dbReference type="ARBA" id="ARBA00023015"/>
    </source>
</evidence>
<evidence type="ECO:0000256" key="2">
    <source>
        <dbReference type="ARBA" id="ARBA00022777"/>
    </source>
</evidence>
<dbReference type="Gene3D" id="3.30.450.40">
    <property type="match status" value="1"/>
</dbReference>
<dbReference type="InterPro" id="IPR029016">
    <property type="entry name" value="GAF-like_dom_sf"/>
</dbReference>
<accession>A0ABP9AS65</accession>
<dbReference type="PIRSF" id="PIRSF036625">
    <property type="entry name" value="GAF_ANTAR"/>
    <property type="match status" value="1"/>
</dbReference>
<name>A0ABP9AS65_9PSEU</name>
<dbReference type="SUPFAM" id="SSF55781">
    <property type="entry name" value="GAF domain-like"/>
    <property type="match status" value="1"/>
</dbReference>
<comment type="caution">
    <text evidence="6">The sequence shown here is derived from an EMBL/GenBank/DDBJ whole genome shotgun (WGS) entry which is preliminary data.</text>
</comment>
<dbReference type="EMBL" id="BAABHO010000012">
    <property type="protein sequence ID" value="GAA4785202.1"/>
    <property type="molecule type" value="Genomic_DNA"/>
</dbReference>
<keyword evidence="4" id="KW-0804">Transcription</keyword>
<evidence type="ECO:0000313" key="7">
    <source>
        <dbReference type="Proteomes" id="UP001500928"/>
    </source>
</evidence>
<keyword evidence="1" id="KW-0808">Transferase</keyword>
<protein>
    <submittedName>
        <fullName evidence="6">GAF and ANTAR domain-containing protein</fullName>
    </submittedName>
</protein>
<dbReference type="InterPro" id="IPR005561">
    <property type="entry name" value="ANTAR"/>
</dbReference>